<dbReference type="InterPro" id="IPR010657">
    <property type="entry name" value="ImpA_N"/>
</dbReference>
<feature type="compositionally biased region" description="Pro residues" evidence="1">
    <location>
        <begin position="295"/>
        <end position="312"/>
    </location>
</feature>
<evidence type="ECO:0000256" key="1">
    <source>
        <dbReference type="SAM" id="MobiDB-lite"/>
    </source>
</evidence>
<organism evidence="3 4">
    <name type="scientific">Rhodovulum steppense</name>
    <dbReference type="NCBI Taxonomy" id="540251"/>
    <lineage>
        <taxon>Bacteria</taxon>
        <taxon>Pseudomonadati</taxon>
        <taxon>Pseudomonadota</taxon>
        <taxon>Alphaproteobacteria</taxon>
        <taxon>Rhodobacterales</taxon>
        <taxon>Paracoccaceae</taxon>
        <taxon>Rhodovulum</taxon>
    </lineage>
</organism>
<evidence type="ECO:0000313" key="3">
    <source>
        <dbReference type="EMBL" id="TCM86469.1"/>
    </source>
</evidence>
<feature type="region of interest" description="Disordered" evidence="1">
    <location>
        <begin position="287"/>
        <end position="324"/>
    </location>
</feature>
<name>A0A4R1YYW2_9RHOB</name>
<evidence type="ECO:0000313" key="4">
    <source>
        <dbReference type="Proteomes" id="UP000295277"/>
    </source>
</evidence>
<dbReference type="Pfam" id="PF06812">
    <property type="entry name" value="ImpA_N"/>
    <property type="match status" value="1"/>
</dbReference>
<dbReference type="PANTHER" id="PTHR37951">
    <property type="entry name" value="CYTOPLASMIC PROTEIN-RELATED"/>
    <property type="match status" value="1"/>
</dbReference>
<dbReference type="Proteomes" id="UP000295277">
    <property type="component" value="Unassembled WGS sequence"/>
</dbReference>
<keyword evidence="4" id="KW-1185">Reference proteome</keyword>
<dbReference type="InterPro" id="IPR017740">
    <property type="entry name" value="TssA-like"/>
</dbReference>
<sequence>MVNLDVFLAPLDGDNPSGTELRSDPRFQAIERLIEPASREARTEAPGAVPSPVSPVDWSEVLSAAADLAGAGRDLRLLVIVARALSNEGGIDPARGYVGYAGLAQGAGMIAAGIAAFWDSIHPELRPGPTPREAGLRRINALMQLENAENGLLGDLEMNAVIDARGMGLVTGADLAAGQLSDNEVLRESPSGLGQKEQAQILETHAARRARVEAATRALAIESPEIFAALSHSRAAARAALDALAAAVNDRLGLGPGEALRFAALDRFLDRVGATLAAAAAHAEARTAPASADPAPAPDAPAAPDTPAPAPTAPRGSMNGFQINSREDVERALDLIIAFYERTEPSSPIPHLARRLRRMVPMDFMELMEEVAPGGLKDFRAMAGVPEGSRK</sequence>
<dbReference type="OrthoDB" id="9771118at2"/>
<dbReference type="EMBL" id="SLVM01000004">
    <property type="protein sequence ID" value="TCM86469.1"/>
    <property type="molecule type" value="Genomic_DNA"/>
</dbReference>
<reference evidence="3 4" key="1">
    <citation type="submission" date="2019-03" db="EMBL/GenBank/DDBJ databases">
        <title>Genomic Encyclopedia of Type Strains, Phase IV (KMG-IV): sequencing the most valuable type-strain genomes for metagenomic binning, comparative biology and taxonomic classification.</title>
        <authorList>
            <person name="Goeker M."/>
        </authorList>
    </citation>
    <scope>NUCLEOTIDE SEQUENCE [LARGE SCALE GENOMIC DNA]</scope>
    <source>
        <strain evidence="3 4">DSM 21153</strain>
    </source>
</reference>
<protein>
    <submittedName>
        <fullName evidence="3">Type VI secretion system protein ImpA</fullName>
    </submittedName>
</protein>
<gene>
    <name evidence="3" type="ORF">EV216_10418</name>
</gene>
<feature type="domain" description="ImpA N-terminal" evidence="2">
    <location>
        <begin position="8"/>
        <end position="146"/>
    </location>
</feature>
<dbReference type="AlphaFoldDB" id="A0A4R1YYW2"/>
<dbReference type="RefSeq" id="WP_132693680.1">
    <property type="nucleotide sequence ID" value="NZ_SLVM01000004.1"/>
</dbReference>
<accession>A0A4R1YYW2</accession>
<evidence type="ECO:0000259" key="2">
    <source>
        <dbReference type="Pfam" id="PF06812"/>
    </source>
</evidence>
<proteinExistence type="predicted"/>
<dbReference type="PANTHER" id="PTHR37951:SF1">
    <property type="entry name" value="TYPE VI SECRETION SYSTEM COMPONENT TSSA1"/>
    <property type="match status" value="1"/>
</dbReference>
<comment type="caution">
    <text evidence="3">The sequence shown here is derived from an EMBL/GenBank/DDBJ whole genome shotgun (WGS) entry which is preliminary data.</text>
</comment>